<dbReference type="SUPFAM" id="SSF46626">
    <property type="entry name" value="Cytochrome c"/>
    <property type="match status" value="2"/>
</dbReference>
<dbReference type="RefSeq" id="WP_131310992.1">
    <property type="nucleotide sequence ID" value="NZ_SJFN01000032.1"/>
</dbReference>
<evidence type="ECO:0000256" key="4">
    <source>
        <dbReference type="PROSITE-ProRule" id="PRU00433"/>
    </source>
</evidence>
<organism evidence="7 8">
    <name type="scientific">Siculibacillus lacustris</name>
    <dbReference type="NCBI Taxonomy" id="1549641"/>
    <lineage>
        <taxon>Bacteria</taxon>
        <taxon>Pseudomonadati</taxon>
        <taxon>Pseudomonadota</taxon>
        <taxon>Alphaproteobacteria</taxon>
        <taxon>Hyphomicrobiales</taxon>
        <taxon>Ancalomicrobiaceae</taxon>
        <taxon>Siculibacillus</taxon>
    </lineage>
</organism>
<dbReference type="PROSITE" id="PS51007">
    <property type="entry name" value="CYTC"/>
    <property type="match status" value="2"/>
</dbReference>
<name>A0A4V2KSV9_9HYPH</name>
<keyword evidence="8" id="KW-1185">Reference proteome</keyword>
<dbReference type="AlphaFoldDB" id="A0A4V2KSV9"/>
<dbReference type="InterPro" id="IPR051459">
    <property type="entry name" value="Cytochrome_c-type_DH"/>
</dbReference>
<dbReference type="OrthoDB" id="9811281at2"/>
<dbReference type="GO" id="GO:0009055">
    <property type="term" value="F:electron transfer activity"/>
    <property type="evidence" value="ECO:0007669"/>
    <property type="project" value="InterPro"/>
</dbReference>
<dbReference type="InterPro" id="IPR009056">
    <property type="entry name" value="Cyt_c-like_dom"/>
</dbReference>
<sequence length="313" mass="32764">MGSAWLIRLTILAGAGLVVAAGGLVITRPQRIEPSRLAGFSADLANGAYLFDAAGCASCHAAPKAEGPERFKLGGGRRLATPFGTFHVPNISPDRRTGIGTWTVAEIVDAIAAGVGRDGSHQYPAMPYASYGRMSLADAHDLAAFLKTLPAVENEVPPHELGFPFGIRLGIGLWKLVNFNPGPVVALPAATPEVLRGRYLVEGPGHCGECHTPRDAGGGTLRSRWLAGAPAMEGPGRVPDLTPHPKALGPWSVADITGYLETGFKPDGDTAGGPMVEVIDNTARLTPEDRRAIALYLKAVPAIAPEPRPVTVK</sequence>
<gene>
    <name evidence="7" type="ORF">EYW49_17875</name>
</gene>
<keyword evidence="5" id="KW-1133">Transmembrane helix</keyword>
<evidence type="ECO:0000256" key="2">
    <source>
        <dbReference type="ARBA" id="ARBA00022723"/>
    </source>
</evidence>
<evidence type="ECO:0000313" key="7">
    <source>
        <dbReference type="EMBL" id="TBW34615.1"/>
    </source>
</evidence>
<dbReference type="PANTHER" id="PTHR35008">
    <property type="entry name" value="BLL4482 PROTEIN-RELATED"/>
    <property type="match status" value="1"/>
</dbReference>
<accession>A0A4V2KSV9</accession>
<dbReference type="Pfam" id="PF00034">
    <property type="entry name" value="Cytochrom_C"/>
    <property type="match status" value="2"/>
</dbReference>
<dbReference type="GO" id="GO:0020037">
    <property type="term" value="F:heme binding"/>
    <property type="evidence" value="ECO:0007669"/>
    <property type="project" value="InterPro"/>
</dbReference>
<dbReference type="InterPro" id="IPR036909">
    <property type="entry name" value="Cyt_c-like_dom_sf"/>
</dbReference>
<evidence type="ECO:0000313" key="8">
    <source>
        <dbReference type="Proteomes" id="UP000292781"/>
    </source>
</evidence>
<feature type="transmembrane region" description="Helical" evidence="5">
    <location>
        <begin position="6"/>
        <end position="26"/>
    </location>
</feature>
<dbReference type="EMBL" id="SJFN01000032">
    <property type="protein sequence ID" value="TBW34615.1"/>
    <property type="molecule type" value="Genomic_DNA"/>
</dbReference>
<keyword evidence="5" id="KW-0472">Membrane</keyword>
<evidence type="ECO:0000256" key="1">
    <source>
        <dbReference type="ARBA" id="ARBA00022617"/>
    </source>
</evidence>
<keyword evidence="5" id="KW-0812">Transmembrane</keyword>
<dbReference type="PANTHER" id="PTHR35008:SF8">
    <property type="entry name" value="ALCOHOL DEHYDROGENASE CYTOCHROME C SUBUNIT"/>
    <property type="match status" value="1"/>
</dbReference>
<dbReference type="Proteomes" id="UP000292781">
    <property type="component" value="Unassembled WGS sequence"/>
</dbReference>
<evidence type="ECO:0000256" key="5">
    <source>
        <dbReference type="SAM" id="Phobius"/>
    </source>
</evidence>
<keyword evidence="2 4" id="KW-0479">Metal-binding</keyword>
<evidence type="ECO:0000256" key="3">
    <source>
        <dbReference type="ARBA" id="ARBA00023004"/>
    </source>
</evidence>
<dbReference type="Gene3D" id="1.10.760.10">
    <property type="entry name" value="Cytochrome c-like domain"/>
    <property type="match status" value="2"/>
</dbReference>
<reference evidence="7 8" key="1">
    <citation type="submission" date="2019-02" db="EMBL/GenBank/DDBJ databases">
        <title>Siculibacillus lacustris gen. nov., sp. nov., a new rosette-forming bacterium isolated from a freshwater crater lake (Lake St. Ana, Romania).</title>
        <authorList>
            <person name="Felfoldi T."/>
            <person name="Marton Z."/>
            <person name="Szabo A."/>
            <person name="Mentes A."/>
            <person name="Boka K."/>
            <person name="Marialigeti K."/>
            <person name="Mathe I."/>
            <person name="Koncz M."/>
            <person name="Schumann P."/>
            <person name="Toth E."/>
        </authorList>
    </citation>
    <scope>NUCLEOTIDE SEQUENCE [LARGE SCALE GENOMIC DNA]</scope>
    <source>
        <strain evidence="7 8">SA-279</strain>
    </source>
</reference>
<dbReference type="GO" id="GO:0046872">
    <property type="term" value="F:metal ion binding"/>
    <property type="evidence" value="ECO:0007669"/>
    <property type="project" value="UniProtKB-KW"/>
</dbReference>
<protein>
    <submittedName>
        <fullName evidence="7">C-type cytochrome</fullName>
    </submittedName>
</protein>
<proteinExistence type="predicted"/>
<feature type="domain" description="Cytochrome c" evidence="6">
    <location>
        <begin position="42"/>
        <end position="150"/>
    </location>
</feature>
<keyword evidence="3 4" id="KW-0408">Iron</keyword>
<comment type="caution">
    <text evidence="7">The sequence shown here is derived from an EMBL/GenBank/DDBJ whole genome shotgun (WGS) entry which is preliminary data.</text>
</comment>
<feature type="domain" description="Cytochrome c" evidence="6">
    <location>
        <begin position="192"/>
        <end position="301"/>
    </location>
</feature>
<keyword evidence="1 4" id="KW-0349">Heme</keyword>
<evidence type="ECO:0000259" key="6">
    <source>
        <dbReference type="PROSITE" id="PS51007"/>
    </source>
</evidence>